<dbReference type="InterPro" id="IPR036249">
    <property type="entry name" value="Thioredoxin-like_sf"/>
</dbReference>
<dbReference type="PROSITE" id="PS50404">
    <property type="entry name" value="GST_NTER"/>
    <property type="match status" value="1"/>
</dbReference>
<proteinExistence type="predicted"/>
<sequence>NEGDAMGMTLYSGPLSLFSRKVEIALAEKGLAHERIMVPFTQTEGYRPKHPAVLAGNPKGQVPVLVDGDLTLFDSTVILDYLEDAYPTPPLFPRGAAGRARCRLAELEADEIVMPDIRPLMHRSEPPAPVRREAQEAGARQAEEALRGHWRRLDDRLTGREFFFDALTVADIALFMTVLFALRLHGPRLDRFPALAAWYERLSARPAFAKILSEIAAADRELSPHLGG</sequence>
<name>A0A952KBX7_9PROT</name>
<dbReference type="PANTHER" id="PTHR44051">
    <property type="entry name" value="GLUTATHIONE S-TRANSFERASE-RELATED"/>
    <property type="match status" value="1"/>
</dbReference>
<dbReference type="SFLD" id="SFLDG00358">
    <property type="entry name" value="Main_(cytGST)"/>
    <property type="match status" value="1"/>
</dbReference>
<dbReference type="SUPFAM" id="SSF52833">
    <property type="entry name" value="Thioredoxin-like"/>
    <property type="match status" value="1"/>
</dbReference>
<dbReference type="InterPro" id="IPR010987">
    <property type="entry name" value="Glutathione-S-Trfase_C-like"/>
</dbReference>
<dbReference type="InterPro" id="IPR040079">
    <property type="entry name" value="Glutathione_S-Trfase"/>
</dbReference>
<dbReference type="AlphaFoldDB" id="A0A952KBX7"/>
<dbReference type="EMBL" id="JAEKLZ010000087">
    <property type="protein sequence ID" value="MBW8724238.1"/>
    <property type="molecule type" value="Genomic_DNA"/>
</dbReference>
<dbReference type="InterPro" id="IPR036282">
    <property type="entry name" value="Glutathione-S-Trfase_C_sf"/>
</dbReference>
<feature type="domain" description="GST C-terminal" evidence="2">
    <location>
        <begin position="95"/>
        <end position="222"/>
    </location>
</feature>
<dbReference type="SUPFAM" id="SSF47616">
    <property type="entry name" value="GST C-terminal domain-like"/>
    <property type="match status" value="1"/>
</dbReference>
<dbReference type="SFLD" id="SFLDS00019">
    <property type="entry name" value="Glutathione_Transferase_(cytos"/>
    <property type="match status" value="1"/>
</dbReference>
<evidence type="ECO:0000259" key="2">
    <source>
        <dbReference type="PROSITE" id="PS50405"/>
    </source>
</evidence>
<organism evidence="3 4">
    <name type="scientific">Inquilinus limosus</name>
    <dbReference type="NCBI Taxonomy" id="171674"/>
    <lineage>
        <taxon>Bacteria</taxon>
        <taxon>Pseudomonadati</taxon>
        <taxon>Pseudomonadota</taxon>
        <taxon>Alphaproteobacteria</taxon>
        <taxon>Rhodospirillales</taxon>
        <taxon>Rhodospirillaceae</taxon>
        <taxon>Inquilinus</taxon>
    </lineage>
</organism>
<accession>A0A952KBX7</accession>
<evidence type="ECO:0000313" key="3">
    <source>
        <dbReference type="EMBL" id="MBW8724238.1"/>
    </source>
</evidence>
<dbReference type="Proteomes" id="UP000700706">
    <property type="component" value="Unassembled WGS sequence"/>
</dbReference>
<dbReference type="CDD" id="cd00570">
    <property type="entry name" value="GST_N_family"/>
    <property type="match status" value="1"/>
</dbReference>
<feature type="domain" description="GST N-terminal" evidence="1">
    <location>
        <begin position="6"/>
        <end position="90"/>
    </location>
</feature>
<dbReference type="PROSITE" id="PS50405">
    <property type="entry name" value="GST_CTER"/>
    <property type="match status" value="1"/>
</dbReference>
<dbReference type="Pfam" id="PF13417">
    <property type="entry name" value="GST_N_3"/>
    <property type="match status" value="1"/>
</dbReference>
<reference evidence="3" key="1">
    <citation type="submission" date="2020-06" db="EMBL/GenBank/DDBJ databases">
        <title>Stable isotope informed genome-resolved metagenomics uncovers potential trophic interactions in rhizosphere soil.</title>
        <authorList>
            <person name="Starr E.P."/>
            <person name="Shi S."/>
            <person name="Blazewicz S.J."/>
            <person name="Koch B.J."/>
            <person name="Probst A.J."/>
            <person name="Hungate B.A."/>
            <person name="Pett-Ridge J."/>
            <person name="Firestone M.K."/>
            <person name="Banfield J.F."/>
        </authorList>
    </citation>
    <scope>NUCLEOTIDE SEQUENCE</scope>
    <source>
        <strain evidence="3">YM_69_17</strain>
    </source>
</reference>
<dbReference type="Gene3D" id="1.20.1050.10">
    <property type="match status" value="1"/>
</dbReference>
<gene>
    <name evidence="3" type="ORF">JF625_03640</name>
</gene>
<protein>
    <submittedName>
        <fullName evidence="3">Glutathione S-transferase family protein</fullName>
    </submittedName>
</protein>
<dbReference type="Gene3D" id="3.40.30.10">
    <property type="entry name" value="Glutaredoxin"/>
    <property type="match status" value="1"/>
</dbReference>
<dbReference type="PANTHER" id="PTHR44051:SF8">
    <property type="entry name" value="GLUTATHIONE S-TRANSFERASE GSTA"/>
    <property type="match status" value="1"/>
</dbReference>
<dbReference type="Pfam" id="PF13410">
    <property type="entry name" value="GST_C_2"/>
    <property type="match status" value="1"/>
</dbReference>
<dbReference type="InterPro" id="IPR004045">
    <property type="entry name" value="Glutathione_S-Trfase_N"/>
</dbReference>
<comment type="caution">
    <text evidence="3">The sequence shown here is derived from an EMBL/GenBank/DDBJ whole genome shotgun (WGS) entry which is preliminary data.</text>
</comment>
<evidence type="ECO:0000313" key="4">
    <source>
        <dbReference type="Proteomes" id="UP000700706"/>
    </source>
</evidence>
<evidence type="ECO:0000259" key="1">
    <source>
        <dbReference type="PROSITE" id="PS50404"/>
    </source>
</evidence>
<feature type="non-terminal residue" evidence="3">
    <location>
        <position position="1"/>
    </location>
</feature>